<dbReference type="Pfam" id="PF13456">
    <property type="entry name" value="RVT_3"/>
    <property type="match status" value="1"/>
</dbReference>
<dbReference type="PANTHER" id="PTHR46387">
    <property type="entry name" value="POLYNUCLEOTIDYL TRANSFERASE, RIBONUCLEASE H-LIKE SUPERFAMILY PROTEIN"/>
    <property type="match status" value="1"/>
</dbReference>
<feature type="domain" description="RNase H type-1" evidence="1">
    <location>
        <begin position="2"/>
        <end position="133"/>
    </location>
</feature>
<organism evidence="2 3">
    <name type="scientific">Eiseniibacteriota bacterium</name>
    <dbReference type="NCBI Taxonomy" id="2212470"/>
    <lineage>
        <taxon>Bacteria</taxon>
        <taxon>Candidatus Eiseniibacteriota</taxon>
    </lineage>
</organism>
<name>A0A7Y2E935_UNCEI</name>
<comment type="caution">
    <text evidence="2">The sequence shown here is derived from an EMBL/GenBank/DDBJ whole genome shotgun (WGS) entry which is preliminary data.</text>
</comment>
<dbReference type="CDD" id="cd09279">
    <property type="entry name" value="RNase_HI_like"/>
    <property type="match status" value="1"/>
</dbReference>
<dbReference type="InterPro" id="IPR002156">
    <property type="entry name" value="RNaseH_domain"/>
</dbReference>
<dbReference type="GO" id="GO:0003676">
    <property type="term" value="F:nucleic acid binding"/>
    <property type="evidence" value="ECO:0007669"/>
    <property type="project" value="InterPro"/>
</dbReference>
<dbReference type="InterPro" id="IPR012337">
    <property type="entry name" value="RNaseH-like_sf"/>
</dbReference>
<dbReference type="FunFam" id="3.30.420.10:FF:000076">
    <property type="entry name" value="RBR-type E3 ubiquitin transferase"/>
    <property type="match status" value="1"/>
</dbReference>
<dbReference type="GO" id="GO:0004523">
    <property type="term" value="F:RNA-DNA hybrid ribonuclease activity"/>
    <property type="evidence" value="ECO:0007669"/>
    <property type="project" value="InterPro"/>
</dbReference>
<protein>
    <submittedName>
        <fullName evidence="2">Ribonuclease HI family protein</fullName>
    </submittedName>
</protein>
<dbReference type="Gene3D" id="3.30.420.10">
    <property type="entry name" value="Ribonuclease H-like superfamily/Ribonuclease H"/>
    <property type="match status" value="1"/>
</dbReference>
<dbReference type="EMBL" id="JABDJR010000483">
    <property type="protein sequence ID" value="NNF07466.1"/>
    <property type="molecule type" value="Genomic_DNA"/>
</dbReference>
<dbReference type="AlphaFoldDB" id="A0A7Y2E935"/>
<dbReference type="SUPFAM" id="SSF53098">
    <property type="entry name" value="Ribonuclease H-like"/>
    <property type="match status" value="1"/>
</dbReference>
<dbReference type="InterPro" id="IPR036397">
    <property type="entry name" value="RNaseH_sf"/>
</dbReference>
<dbReference type="PANTHER" id="PTHR46387:SF2">
    <property type="entry name" value="RIBONUCLEASE HI"/>
    <property type="match status" value="1"/>
</dbReference>
<evidence type="ECO:0000313" key="2">
    <source>
        <dbReference type="EMBL" id="NNF07466.1"/>
    </source>
</evidence>
<dbReference type="PROSITE" id="PS50879">
    <property type="entry name" value="RNASE_H_1"/>
    <property type="match status" value="1"/>
</dbReference>
<gene>
    <name evidence="2" type="ORF">HKN21_11950</name>
</gene>
<sequence length="137" mass="15079">MSDGAFLVYTDGACRGNPGPASIGVSIERPRGTEVATLSEVIGETTNNVAEYTALLRALEELDSLGATQVDLRLDSELIVKQIKGQYRVKSEKLKKLFWDVSVALDKLDSYTIRHIPRDENKRADALANMALDRDPT</sequence>
<dbReference type="Proteomes" id="UP000547674">
    <property type="component" value="Unassembled WGS sequence"/>
</dbReference>
<evidence type="ECO:0000313" key="3">
    <source>
        <dbReference type="Proteomes" id="UP000547674"/>
    </source>
</evidence>
<proteinExistence type="predicted"/>
<accession>A0A7Y2E935</accession>
<reference evidence="2 3" key="1">
    <citation type="submission" date="2020-03" db="EMBL/GenBank/DDBJ databases">
        <title>Metabolic flexibility allows generalist bacteria to become dominant in a frequently disturbed ecosystem.</title>
        <authorList>
            <person name="Chen Y.-J."/>
            <person name="Leung P.M."/>
            <person name="Bay S.K."/>
            <person name="Hugenholtz P."/>
            <person name="Kessler A.J."/>
            <person name="Shelley G."/>
            <person name="Waite D.W."/>
            <person name="Cook P.L."/>
            <person name="Greening C."/>
        </authorList>
    </citation>
    <scope>NUCLEOTIDE SEQUENCE [LARGE SCALE GENOMIC DNA]</scope>
    <source>
        <strain evidence="2">SS_bin_28</strain>
    </source>
</reference>
<evidence type="ECO:0000259" key="1">
    <source>
        <dbReference type="PROSITE" id="PS50879"/>
    </source>
</evidence>